<keyword evidence="3" id="KW-1185">Reference proteome</keyword>
<organism evidence="2 3">
    <name type="scientific">Pseudovirgaria hyperparasitica</name>
    <dbReference type="NCBI Taxonomy" id="470096"/>
    <lineage>
        <taxon>Eukaryota</taxon>
        <taxon>Fungi</taxon>
        <taxon>Dikarya</taxon>
        <taxon>Ascomycota</taxon>
        <taxon>Pezizomycotina</taxon>
        <taxon>Dothideomycetes</taxon>
        <taxon>Dothideomycetes incertae sedis</taxon>
        <taxon>Acrospermales</taxon>
        <taxon>Acrospermaceae</taxon>
        <taxon>Pseudovirgaria</taxon>
    </lineage>
</organism>
<dbReference type="Proteomes" id="UP000799437">
    <property type="component" value="Unassembled WGS sequence"/>
</dbReference>
<protein>
    <recommendedName>
        <fullName evidence="1">SAP domain-containing protein</fullName>
    </recommendedName>
</protein>
<dbReference type="Pfam" id="PF02037">
    <property type="entry name" value="SAP"/>
    <property type="match status" value="1"/>
</dbReference>
<evidence type="ECO:0000259" key="1">
    <source>
        <dbReference type="Pfam" id="PF02037"/>
    </source>
</evidence>
<dbReference type="AlphaFoldDB" id="A0A6A6WEU2"/>
<feature type="domain" description="SAP" evidence="1">
    <location>
        <begin position="57"/>
        <end position="79"/>
    </location>
</feature>
<dbReference type="EMBL" id="ML996569">
    <property type="protein sequence ID" value="KAF2759631.1"/>
    <property type="molecule type" value="Genomic_DNA"/>
</dbReference>
<evidence type="ECO:0000313" key="3">
    <source>
        <dbReference type="Proteomes" id="UP000799437"/>
    </source>
</evidence>
<dbReference type="InterPro" id="IPR003034">
    <property type="entry name" value="SAP_dom"/>
</dbReference>
<name>A0A6A6WEU2_9PEZI</name>
<dbReference type="Gene3D" id="1.10.720.30">
    <property type="entry name" value="SAP domain"/>
    <property type="match status" value="1"/>
</dbReference>
<sequence length="255" mass="27550">MAAPRSTSLRALRQLSACSRQTVQVRKLHMTGPTTFPSPLLTSERPAVNLPKDLIGLQTECRKRNLPVTGSKQELADRLSADAMLQSRSFSSAIQDMKRPAASEADAYMAMPPVRHFNTSRTLKSVNDSSTIDFAYFPDFNPDVEAPPPSIRVPLLPQSVAAPNTAKFSEEAQESDVMRGTIVTASADSTHISTPSAMADVHDNNSIDIGEMAQKVAAAAQKVKEATVDETPVVRKVWNGFLDDLLGPKSSKATS</sequence>
<dbReference type="OrthoDB" id="3993201at2759"/>
<gene>
    <name evidence="2" type="ORF">EJ05DRAFT_509360</name>
</gene>
<accession>A0A6A6WEU2</accession>
<reference evidence="2" key="1">
    <citation type="journal article" date="2020" name="Stud. Mycol.">
        <title>101 Dothideomycetes genomes: a test case for predicting lifestyles and emergence of pathogens.</title>
        <authorList>
            <person name="Haridas S."/>
            <person name="Albert R."/>
            <person name="Binder M."/>
            <person name="Bloem J."/>
            <person name="Labutti K."/>
            <person name="Salamov A."/>
            <person name="Andreopoulos B."/>
            <person name="Baker S."/>
            <person name="Barry K."/>
            <person name="Bills G."/>
            <person name="Bluhm B."/>
            <person name="Cannon C."/>
            <person name="Castanera R."/>
            <person name="Culley D."/>
            <person name="Daum C."/>
            <person name="Ezra D."/>
            <person name="Gonzalez J."/>
            <person name="Henrissat B."/>
            <person name="Kuo A."/>
            <person name="Liang C."/>
            <person name="Lipzen A."/>
            <person name="Lutzoni F."/>
            <person name="Magnuson J."/>
            <person name="Mondo S."/>
            <person name="Nolan M."/>
            <person name="Ohm R."/>
            <person name="Pangilinan J."/>
            <person name="Park H.-J."/>
            <person name="Ramirez L."/>
            <person name="Alfaro M."/>
            <person name="Sun H."/>
            <person name="Tritt A."/>
            <person name="Yoshinaga Y."/>
            <person name="Zwiers L.-H."/>
            <person name="Turgeon B."/>
            <person name="Goodwin S."/>
            <person name="Spatafora J."/>
            <person name="Crous P."/>
            <person name="Grigoriev I."/>
        </authorList>
    </citation>
    <scope>NUCLEOTIDE SEQUENCE</scope>
    <source>
        <strain evidence="2">CBS 121739</strain>
    </source>
</reference>
<dbReference type="RefSeq" id="XP_033602082.1">
    <property type="nucleotide sequence ID" value="XM_033748093.1"/>
</dbReference>
<dbReference type="GeneID" id="54489147"/>
<proteinExistence type="predicted"/>
<dbReference type="InterPro" id="IPR036361">
    <property type="entry name" value="SAP_dom_sf"/>
</dbReference>
<evidence type="ECO:0000313" key="2">
    <source>
        <dbReference type="EMBL" id="KAF2759631.1"/>
    </source>
</evidence>